<dbReference type="EMBL" id="BJXW01000003">
    <property type="protein sequence ID" value="GEN29936.1"/>
    <property type="molecule type" value="Genomic_DNA"/>
</dbReference>
<evidence type="ECO:0000256" key="1">
    <source>
        <dbReference type="SAM" id="Phobius"/>
    </source>
</evidence>
<feature type="transmembrane region" description="Helical" evidence="1">
    <location>
        <begin position="6"/>
        <end position="25"/>
    </location>
</feature>
<keyword evidence="1" id="KW-0812">Transmembrane</keyword>
<evidence type="ECO:0000313" key="3">
    <source>
        <dbReference type="Proteomes" id="UP000321491"/>
    </source>
</evidence>
<organism evidence="2 3">
    <name type="scientific">Cerasibacillus quisquiliarum</name>
    <dbReference type="NCBI Taxonomy" id="227865"/>
    <lineage>
        <taxon>Bacteria</taxon>
        <taxon>Bacillati</taxon>
        <taxon>Bacillota</taxon>
        <taxon>Bacilli</taxon>
        <taxon>Bacillales</taxon>
        <taxon>Bacillaceae</taxon>
        <taxon>Cerasibacillus</taxon>
    </lineage>
</organism>
<dbReference type="Proteomes" id="UP000321491">
    <property type="component" value="Unassembled WGS sequence"/>
</dbReference>
<keyword evidence="1" id="KW-0472">Membrane</keyword>
<reference evidence="2 3" key="1">
    <citation type="submission" date="2019-07" db="EMBL/GenBank/DDBJ databases">
        <title>Whole genome shotgun sequence of Cerasibacillus quisquiliarum NBRC 102429.</title>
        <authorList>
            <person name="Hosoyama A."/>
            <person name="Uohara A."/>
            <person name="Ohji S."/>
            <person name="Ichikawa N."/>
        </authorList>
    </citation>
    <scope>NUCLEOTIDE SEQUENCE [LARGE SCALE GENOMIC DNA]</scope>
    <source>
        <strain evidence="2 3">NBRC 102429</strain>
    </source>
</reference>
<protein>
    <submittedName>
        <fullName evidence="2">Uncharacterized protein</fullName>
    </submittedName>
</protein>
<proteinExistence type="predicted"/>
<keyword evidence="3" id="KW-1185">Reference proteome</keyword>
<accession>A0A511UTL4</accession>
<comment type="caution">
    <text evidence="2">The sequence shown here is derived from an EMBL/GenBank/DDBJ whole genome shotgun (WGS) entry which is preliminary data.</text>
</comment>
<name>A0A511UTL4_9BACI</name>
<keyword evidence="1" id="KW-1133">Transmembrane helix</keyword>
<dbReference type="RefSeq" id="WP_146934541.1">
    <property type="nucleotide sequence ID" value="NZ_BJXW01000003.1"/>
</dbReference>
<sequence length="136" mass="15978">MLKRGGIIGFIIIIVILGGTTVYGISNTTKSLSKPQTNEFSKDVVNEYWTSRMIDLQKEYEKALRNQDIFAIESVLEKVKQKLLYNKDSYIEQLNNDKKKLFEYTRFEAFEKKKEIEIERNINEGVTDFLRELLND</sequence>
<dbReference type="AlphaFoldDB" id="A0A511UTL4"/>
<gene>
    <name evidence="2" type="ORF">CQU01_01740</name>
</gene>
<evidence type="ECO:0000313" key="2">
    <source>
        <dbReference type="EMBL" id="GEN29936.1"/>
    </source>
</evidence>